<feature type="transmembrane region" description="Helical" evidence="1">
    <location>
        <begin position="28"/>
        <end position="45"/>
    </location>
</feature>
<evidence type="ECO:0000256" key="1">
    <source>
        <dbReference type="SAM" id="Phobius"/>
    </source>
</evidence>
<evidence type="ECO:0000313" key="3">
    <source>
        <dbReference type="Proteomes" id="UP000316304"/>
    </source>
</evidence>
<keyword evidence="1" id="KW-1133">Transmembrane helix</keyword>
<organism evidence="2 3">
    <name type="scientific">Novipirellula galeiformis</name>
    <dbReference type="NCBI Taxonomy" id="2528004"/>
    <lineage>
        <taxon>Bacteria</taxon>
        <taxon>Pseudomonadati</taxon>
        <taxon>Planctomycetota</taxon>
        <taxon>Planctomycetia</taxon>
        <taxon>Pirellulales</taxon>
        <taxon>Pirellulaceae</taxon>
        <taxon>Novipirellula</taxon>
    </lineage>
</organism>
<keyword evidence="3" id="KW-1185">Reference proteome</keyword>
<dbReference type="PROSITE" id="PS51257">
    <property type="entry name" value="PROKAR_LIPOPROTEIN"/>
    <property type="match status" value="1"/>
</dbReference>
<feature type="transmembrane region" description="Helical" evidence="1">
    <location>
        <begin position="77"/>
        <end position="96"/>
    </location>
</feature>
<keyword evidence="1" id="KW-0472">Membrane</keyword>
<dbReference type="EMBL" id="SJPT01000012">
    <property type="protein sequence ID" value="TWU17391.1"/>
    <property type="molecule type" value="Genomic_DNA"/>
</dbReference>
<dbReference type="Proteomes" id="UP000316304">
    <property type="component" value="Unassembled WGS sequence"/>
</dbReference>
<proteinExistence type="predicted"/>
<accession>A0A5C6C182</accession>
<feature type="transmembrane region" description="Helical" evidence="1">
    <location>
        <begin position="52"/>
        <end position="71"/>
    </location>
</feature>
<protein>
    <submittedName>
        <fullName evidence="2">Uncharacterized protein</fullName>
    </submittedName>
</protein>
<evidence type="ECO:0000313" key="2">
    <source>
        <dbReference type="EMBL" id="TWU17391.1"/>
    </source>
</evidence>
<name>A0A5C6C182_9BACT</name>
<comment type="caution">
    <text evidence="2">The sequence shown here is derived from an EMBL/GenBank/DDBJ whole genome shotgun (WGS) entry which is preliminary data.</text>
</comment>
<gene>
    <name evidence="2" type="ORF">Pla52o_51950</name>
</gene>
<dbReference type="RefSeq" id="WP_231612617.1">
    <property type="nucleotide sequence ID" value="NZ_SJPT01000012.1"/>
</dbReference>
<sequence length="105" mass="11492">MSLRRFAAAFPVTAIAFACFRDLPFAGTTLGFVVGVPAFFIVLLIQRDQIRGVLRCYIYAALGAILAVELWPPDILSTIFASVIGWAVAVIQNQYIRVRPTSATD</sequence>
<keyword evidence="1" id="KW-0812">Transmembrane</keyword>
<reference evidence="2 3" key="1">
    <citation type="submission" date="2019-02" db="EMBL/GenBank/DDBJ databases">
        <title>Deep-cultivation of Planctomycetes and their phenomic and genomic characterization uncovers novel biology.</title>
        <authorList>
            <person name="Wiegand S."/>
            <person name="Jogler M."/>
            <person name="Boedeker C."/>
            <person name="Pinto D."/>
            <person name="Vollmers J."/>
            <person name="Rivas-Marin E."/>
            <person name="Kohn T."/>
            <person name="Peeters S.H."/>
            <person name="Heuer A."/>
            <person name="Rast P."/>
            <person name="Oberbeckmann S."/>
            <person name="Bunk B."/>
            <person name="Jeske O."/>
            <person name="Meyerdierks A."/>
            <person name="Storesund J.E."/>
            <person name="Kallscheuer N."/>
            <person name="Luecker S."/>
            <person name="Lage O.M."/>
            <person name="Pohl T."/>
            <person name="Merkel B.J."/>
            <person name="Hornburger P."/>
            <person name="Mueller R.-W."/>
            <person name="Bruemmer F."/>
            <person name="Labrenz M."/>
            <person name="Spormann A.M."/>
            <person name="Op Den Camp H."/>
            <person name="Overmann J."/>
            <person name="Amann R."/>
            <person name="Jetten M.S.M."/>
            <person name="Mascher T."/>
            <person name="Medema M.H."/>
            <person name="Devos D.P."/>
            <person name="Kaster A.-K."/>
            <person name="Ovreas L."/>
            <person name="Rohde M."/>
            <person name="Galperin M.Y."/>
            <person name="Jogler C."/>
        </authorList>
    </citation>
    <scope>NUCLEOTIDE SEQUENCE [LARGE SCALE GENOMIC DNA]</scope>
    <source>
        <strain evidence="2 3">Pla52o</strain>
    </source>
</reference>
<dbReference type="AlphaFoldDB" id="A0A5C6C182"/>